<feature type="transmembrane region" description="Helical" evidence="1">
    <location>
        <begin position="67"/>
        <end position="85"/>
    </location>
</feature>
<dbReference type="Pfam" id="PF14808">
    <property type="entry name" value="TMEM164"/>
    <property type="match status" value="1"/>
</dbReference>
<feature type="transmembrane region" description="Helical" evidence="1">
    <location>
        <begin position="155"/>
        <end position="173"/>
    </location>
</feature>
<evidence type="ECO:0000313" key="3">
    <source>
        <dbReference type="Proteomes" id="UP000683139"/>
    </source>
</evidence>
<evidence type="ECO:0000313" key="2">
    <source>
        <dbReference type="EMBL" id="GIP16528.1"/>
    </source>
</evidence>
<protein>
    <recommendedName>
        <fullName evidence="4">TIGR02206 family membrane protein</fullName>
    </recommendedName>
</protein>
<sequence>MEAGFMAFDALHWRWLIGLMLGIIVLTVVYARATQAWRLRIKRLLAYSILIGEVVKLFVVWQLGKSLLYYLPIHLCGFAIVLLMLHVYRPTALINEILFSLTLPGALIALIFPGWTAEPVMGFIHIHSFIYHGIITVYPLLLLASGELRPNWRQLWKVAIFLALIIPFVYSFNAYSGTNYMFLNAPIANSPLMLIYETFGANGYIAGLVMVAVVVWLLQYSLYGLLAKARAGQGQTAV</sequence>
<dbReference type="Proteomes" id="UP000683139">
    <property type="component" value="Unassembled WGS sequence"/>
</dbReference>
<comment type="caution">
    <text evidence="2">The sequence shown here is derived from an EMBL/GenBank/DDBJ whole genome shotgun (WGS) entry which is preliminary data.</text>
</comment>
<dbReference type="EMBL" id="BOSE01000003">
    <property type="protein sequence ID" value="GIP16528.1"/>
    <property type="molecule type" value="Genomic_DNA"/>
</dbReference>
<keyword evidence="1" id="KW-0472">Membrane</keyword>
<name>A0A919YMD9_9BACL</name>
<feature type="transmembrane region" description="Helical" evidence="1">
    <location>
        <begin position="44"/>
        <end position="61"/>
    </location>
</feature>
<feature type="transmembrane region" description="Helical" evidence="1">
    <location>
        <begin position="122"/>
        <end position="143"/>
    </location>
</feature>
<proteinExistence type="predicted"/>
<organism evidence="2 3">
    <name type="scientific">Paenibacillus montaniterrae</name>
    <dbReference type="NCBI Taxonomy" id="429341"/>
    <lineage>
        <taxon>Bacteria</taxon>
        <taxon>Bacillati</taxon>
        <taxon>Bacillota</taxon>
        <taxon>Bacilli</taxon>
        <taxon>Bacillales</taxon>
        <taxon>Paenibacillaceae</taxon>
        <taxon>Paenibacillus</taxon>
    </lineage>
</organism>
<keyword evidence="3" id="KW-1185">Reference proteome</keyword>
<feature type="transmembrane region" description="Helical" evidence="1">
    <location>
        <begin position="12"/>
        <end position="32"/>
    </location>
</feature>
<evidence type="ECO:0000256" key="1">
    <source>
        <dbReference type="SAM" id="Phobius"/>
    </source>
</evidence>
<keyword evidence="1" id="KW-0812">Transmembrane</keyword>
<accession>A0A919YMD9</accession>
<gene>
    <name evidence="2" type="ORF">J40TS1_21700</name>
</gene>
<reference evidence="2" key="1">
    <citation type="submission" date="2021-03" db="EMBL/GenBank/DDBJ databases">
        <title>Antimicrobial resistance genes in bacteria isolated from Japanese honey, and their potential for conferring macrolide and lincosamide resistance in the American foulbrood pathogen Paenibacillus larvae.</title>
        <authorList>
            <person name="Okamoto M."/>
            <person name="Kumagai M."/>
            <person name="Kanamori H."/>
            <person name="Takamatsu D."/>
        </authorList>
    </citation>
    <scope>NUCLEOTIDE SEQUENCE</scope>
    <source>
        <strain evidence="2">J40TS1</strain>
    </source>
</reference>
<keyword evidence="1" id="KW-1133">Transmembrane helix</keyword>
<evidence type="ECO:0008006" key="4">
    <source>
        <dbReference type="Google" id="ProtNLM"/>
    </source>
</evidence>
<feature type="transmembrane region" description="Helical" evidence="1">
    <location>
        <begin position="97"/>
        <end position="116"/>
    </location>
</feature>
<dbReference type="AlphaFoldDB" id="A0A919YMD9"/>
<feature type="transmembrane region" description="Helical" evidence="1">
    <location>
        <begin position="193"/>
        <end position="218"/>
    </location>
</feature>